<name>A0ABP9YZ78_9FUNG</name>
<dbReference type="InterPro" id="IPR042617">
    <property type="entry name" value="CTC1-like"/>
</dbReference>
<protein>
    <recommendedName>
        <fullName evidence="4">CST complex subunit CTC1</fullName>
    </recommendedName>
</protein>
<evidence type="ECO:0000256" key="3">
    <source>
        <dbReference type="ARBA" id="ARBA00006332"/>
    </source>
</evidence>
<dbReference type="Proteomes" id="UP001473302">
    <property type="component" value="Unassembled WGS sequence"/>
</dbReference>
<keyword evidence="5" id="KW-0158">Chromosome</keyword>
<gene>
    <name evidence="10" type="ORF">MFLAVUS_005621</name>
</gene>
<evidence type="ECO:0000256" key="7">
    <source>
        <dbReference type="ARBA" id="ARBA00023125"/>
    </source>
</evidence>
<proteinExistence type="inferred from homology"/>
<evidence type="ECO:0000256" key="8">
    <source>
        <dbReference type="ARBA" id="ARBA00023242"/>
    </source>
</evidence>
<comment type="caution">
    <text evidence="10">The sequence shown here is derived from an EMBL/GenBank/DDBJ whole genome shotgun (WGS) entry which is preliminary data.</text>
</comment>
<keyword evidence="7" id="KW-0238">DNA-binding</keyword>
<keyword evidence="6" id="KW-0779">Telomere</keyword>
<evidence type="ECO:0000256" key="9">
    <source>
        <dbReference type="SAM" id="MobiDB-lite"/>
    </source>
</evidence>
<reference evidence="10 11" key="1">
    <citation type="submission" date="2024-04" db="EMBL/GenBank/DDBJ databases">
        <title>genome sequences of Mucor flavus KT1a and Helicostylum pulchrum KT1b strains isolated from the surface of a dry-aged beef.</title>
        <authorList>
            <person name="Toyotome T."/>
            <person name="Hosono M."/>
            <person name="Torimaru M."/>
            <person name="Fukuda K."/>
            <person name="Mikami N."/>
        </authorList>
    </citation>
    <scope>NUCLEOTIDE SEQUENCE [LARGE SCALE GENOMIC DNA]</scope>
    <source>
        <strain evidence="10 11">KT1a</strain>
    </source>
</reference>
<accession>A0ABP9YZ78</accession>
<feature type="compositionally biased region" description="Basic and acidic residues" evidence="9">
    <location>
        <begin position="1034"/>
        <end position="1047"/>
    </location>
</feature>
<keyword evidence="11" id="KW-1185">Reference proteome</keyword>
<dbReference type="PANTHER" id="PTHR14865:SF2">
    <property type="entry name" value="CST COMPLEX SUBUNIT CTC1"/>
    <property type="match status" value="1"/>
</dbReference>
<comment type="subcellular location">
    <subcellularLocation>
        <location evidence="2">Chromosome</location>
        <location evidence="2">Telomere</location>
    </subcellularLocation>
    <subcellularLocation>
        <location evidence="1">Nucleus</location>
    </subcellularLocation>
</comment>
<dbReference type="InterPro" id="IPR029156">
    <property type="entry name" value="CTC1"/>
</dbReference>
<dbReference type="Pfam" id="PF15489">
    <property type="entry name" value="CTC1"/>
    <property type="match status" value="1"/>
</dbReference>
<sequence>MSSIITPEQLFQLTHGRTSNGQKLSGMLFMVSMATSLERGKVELIDLTTKQFIPCLVDRFLPKYHRVKVFITEWNYIFDHVSGYRYLEFQLDSVFTEHAEQSILRRHFISQNTLYRSLKHVFYAPNHQLSCATIKSIDIAGQIHAISSLFAPPDVRSHFYLQLVRDQQCVTIQFSGKDCEKYHRYFHIGSLYCFKDLSIISVSGRNVFSFDSDSSACVITPIQYQKITIKPNHPTYPLTVTEVQDPVKFTGTITRVIDPLFGIYELEKKLVLCLFHYMSYTPSTPFRLGTRLRLFQFHATKLSTSPQHNSHLFKLWQVENDCPMLIACQNTSIEIESFAVHCTVPPEPMQSIELKHKVYIDISKRQTDFTQLMQQLEIYAMLECKFLNAADLDTEAIFTAFKCICRHVLGTVEPCQIDCEGFLRHDEICQVVTCGKNVMLNSFPDLKNVKSSLEDKLFPYSLDLAGRNHSYEQNKVLTQRALFNNEFFLLGLVEMAHDGRIMLVDNSCSILLSTSQNVKLGAIYICVRARLFREDLSIVDVATGAVVNPDCTYLSCDGNDLYAVYRPQQTSFQIQQDMSSVSVNFFAFDRLVENAQRRFSVVHVITAFPIEVTHGDEKIMESRMVAVLYELRGPRGKPIPIDAGKRIILVTNNRNQSLKFNRQLQPDRWCVILGLIQPGSNKNETTFFLSEKLHEIYPIIMATKQIANAIQLRVIVSNSSQQSSSSSSAAAAVTHSIEPAYNVSQFTTADLCPDEKYMEKEKYFYVKPANMTGIIVSKHFSKGFAENMVSNREAEEDYHAFGVGTAKANRNIQVQLRQLDGLESVVIYIDSPTQHYPLGLVEGAHVTFRNLLRKHGRLSAYRFHCITNSVSTFEVETTTAPEPDVINKEDIPVIGLSQLHNEVVDGIEREDTVFKVCCYIRSFISLRLKWYCMTCESNIQNGNCYYFCESREQIFLASAYIELSDSKASGNANVDGEKLVFQLLNLNKRQRETLKQAVYQYGEVYYEGWRAPEDTKRSSNEADNYDPYNEEGERDMSKEEREENKEDEIFFKSKQKMGYQVRDICNKAKARGSIWMYVKRQYEKKPELLQRLRKVRMSDKHGTLTTWEFEKIKLKVIETEEANACELAYQYLLQGLSEYMNQ</sequence>
<dbReference type="EMBL" id="BAABUK010000012">
    <property type="protein sequence ID" value="GAA5812171.1"/>
    <property type="molecule type" value="Genomic_DNA"/>
</dbReference>
<evidence type="ECO:0000256" key="2">
    <source>
        <dbReference type="ARBA" id="ARBA00004574"/>
    </source>
</evidence>
<organism evidence="10 11">
    <name type="scientific">Mucor flavus</name>
    <dbReference type="NCBI Taxonomy" id="439312"/>
    <lineage>
        <taxon>Eukaryota</taxon>
        <taxon>Fungi</taxon>
        <taxon>Fungi incertae sedis</taxon>
        <taxon>Mucoromycota</taxon>
        <taxon>Mucoromycotina</taxon>
        <taxon>Mucoromycetes</taxon>
        <taxon>Mucorales</taxon>
        <taxon>Mucorineae</taxon>
        <taxon>Mucoraceae</taxon>
        <taxon>Mucor</taxon>
    </lineage>
</organism>
<evidence type="ECO:0000313" key="10">
    <source>
        <dbReference type="EMBL" id="GAA5812171.1"/>
    </source>
</evidence>
<feature type="region of interest" description="Disordered" evidence="9">
    <location>
        <begin position="1014"/>
        <end position="1047"/>
    </location>
</feature>
<keyword evidence="8" id="KW-0539">Nucleus</keyword>
<comment type="similarity">
    <text evidence="3">Belongs to the CTC1 family.</text>
</comment>
<evidence type="ECO:0000256" key="1">
    <source>
        <dbReference type="ARBA" id="ARBA00004123"/>
    </source>
</evidence>
<evidence type="ECO:0000313" key="11">
    <source>
        <dbReference type="Proteomes" id="UP001473302"/>
    </source>
</evidence>
<dbReference type="PANTHER" id="PTHR14865">
    <property type="entry name" value="CST COMPLEX SUBUNIT CTC1"/>
    <property type="match status" value="1"/>
</dbReference>
<evidence type="ECO:0000256" key="5">
    <source>
        <dbReference type="ARBA" id="ARBA00022454"/>
    </source>
</evidence>
<evidence type="ECO:0000256" key="4">
    <source>
        <dbReference type="ARBA" id="ARBA00016175"/>
    </source>
</evidence>
<evidence type="ECO:0000256" key="6">
    <source>
        <dbReference type="ARBA" id="ARBA00022895"/>
    </source>
</evidence>